<evidence type="ECO:0000256" key="6">
    <source>
        <dbReference type="ARBA" id="ARBA00022676"/>
    </source>
</evidence>
<proteinExistence type="inferred from homology"/>
<evidence type="ECO:0000256" key="5">
    <source>
        <dbReference type="ARBA" id="ARBA00022670"/>
    </source>
</evidence>
<dbReference type="UniPathway" id="UPA00219"/>
<keyword evidence="17" id="KW-1185">Reference proteome</keyword>
<evidence type="ECO:0000256" key="11">
    <source>
        <dbReference type="ARBA" id="ARBA00049902"/>
    </source>
</evidence>
<sequence length="777" mass="85303">MWHIKPRKNLLKALFLVGVLLIIRFLPHTQLSSYAPSSTAVLAADGSLLRLTLAADEQYRLWVPLKQMSPTLIDAVKLQEDQWFYWHIGVNPLALLRGAWQTYSGGNRQGGSTLTMQLARLVYGLNTRSPSGKFKQVALALWLEARYSKHDILEAYLNLAPYGRNIQGVGAASLIYFGKTADKLTMPEALTLAVIPQRPKHHASQTSSLDQARMRLFERWKASHPSSMTDEQLAHVAVPLRSLNQLPFAAPHFVDQVLADNQDSSSTHSRTIQTTLQPRLQALLQRQVKQYVAQNSARGIRNAVAMLVDTRNQQVVALQGSADFGNASIDGQVNGSQGKRSPGSTLKPFIYGMALDQGLIHPLTILKDAPTAFGPFQPENFDGRFVGPVTARDALIRSRNIPAVYLASKLKQPSLYDFMKNAGITKLQSEDHYGLALVLGGGEVTLEELATLYTMLANQGQLKPLRYLANEEASKSLPGMQLISPEASYLVLDMLAANPRPDGIPAANGRSWATMWKTGTSWGFRDAWTVGVTGPYVLAVWIGNFDGASNPAFVGIEAAAPLFFRITDALPITMPTEHDPVRLPPRTLKHVSVCAASGDLPNAWCPQLASTWFIPGKSPIKVSTLHRPVMINNLTGQAACTPYDSSSTHQEIFEFWPSDMMRLFREAGMPRRAPPTAHCGSDAQNTEGDIPHITSPLSSVSYTLRLSRLDETIALQATASGDARLLYWFSDKDYLGNVAANSGGKPWRPSTSGWHNLTVVDDKGRSASRDVQIEMLP</sequence>
<feature type="domain" description="Penicillin-binding C-terminal" evidence="15">
    <location>
        <begin position="682"/>
        <end position="772"/>
    </location>
</feature>
<dbReference type="SUPFAM" id="SSF53955">
    <property type="entry name" value="Lysozyme-like"/>
    <property type="match status" value="1"/>
</dbReference>
<name>A0A8D5GAV3_9PROT</name>
<dbReference type="GO" id="GO:0008658">
    <property type="term" value="F:penicillin binding"/>
    <property type="evidence" value="ECO:0007669"/>
    <property type="project" value="InterPro"/>
</dbReference>
<dbReference type="Pfam" id="PF00912">
    <property type="entry name" value="Transgly"/>
    <property type="match status" value="1"/>
</dbReference>
<evidence type="ECO:0000256" key="9">
    <source>
        <dbReference type="ARBA" id="ARBA00023268"/>
    </source>
</evidence>
<feature type="region of interest" description="Disordered" evidence="12">
    <location>
        <begin position="671"/>
        <end position="692"/>
    </location>
</feature>
<dbReference type="RefSeq" id="WP_221765358.1">
    <property type="nucleotide sequence ID" value="NZ_AP024110.1"/>
</dbReference>
<dbReference type="EC" id="2.4.99.28" evidence="10"/>
<dbReference type="PANTHER" id="PTHR32282">
    <property type="entry name" value="BINDING PROTEIN TRANSPEPTIDASE, PUTATIVE-RELATED"/>
    <property type="match status" value="1"/>
</dbReference>
<evidence type="ECO:0000259" key="13">
    <source>
        <dbReference type="Pfam" id="PF00905"/>
    </source>
</evidence>
<dbReference type="InterPro" id="IPR050396">
    <property type="entry name" value="Glycosyltr_51/Transpeptidase"/>
</dbReference>
<dbReference type="KEGG" id="mpau:ZMTM_11300"/>
<dbReference type="InterPro" id="IPR001264">
    <property type="entry name" value="Glyco_trans_51"/>
</dbReference>
<evidence type="ECO:0000256" key="1">
    <source>
        <dbReference type="ARBA" id="ARBA00004752"/>
    </source>
</evidence>
<comment type="pathway">
    <text evidence="1">Cell wall biogenesis; peptidoglycan biosynthesis.</text>
</comment>
<keyword evidence="8" id="KW-0378">Hydrolase</keyword>
<dbReference type="Gene3D" id="3.40.710.10">
    <property type="entry name" value="DD-peptidase/beta-lactamase superfamily"/>
    <property type="match status" value="1"/>
</dbReference>
<dbReference type="InterPro" id="IPR011815">
    <property type="entry name" value="PBP_1c"/>
</dbReference>
<dbReference type="GO" id="GO:0008955">
    <property type="term" value="F:peptidoglycan glycosyltransferase activity"/>
    <property type="evidence" value="ECO:0007669"/>
    <property type="project" value="UniProtKB-EC"/>
</dbReference>
<evidence type="ECO:0000256" key="8">
    <source>
        <dbReference type="ARBA" id="ARBA00022801"/>
    </source>
</evidence>
<evidence type="ECO:0000259" key="14">
    <source>
        <dbReference type="Pfam" id="PF00912"/>
    </source>
</evidence>
<dbReference type="Pfam" id="PF00905">
    <property type="entry name" value="Transpeptidase"/>
    <property type="match status" value="1"/>
</dbReference>
<dbReference type="NCBIfam" id="TIGR02073">
    <property type="entry name" value="PBP_1c"/>
    <property type="match status" value="1"/>
</dbReference>
<evidence type="ECO:0000259" key="15">
    <source>
        <dbReference type="Pfam" id="PF06832"/>
    </source>
</evidence>
<dbReference type="GO" id="GO:0004180">
    <property type="term" value="F:carboxypeptidase activity"/>
    <property type="evidence" value="ECO:0007669"/>
    <property type="project" value="UniProtKB-KW"/>
</dbReference>
<dbReference type="Pfam" id="PF06832">
    <property type="entry name" value="BiPBP_C"/>
    <property type="match status" value="1"/>
</dbReference>
<comment type="catalytic activity">
    <reaction evidence="11">
        <text>[GlcNAc-(1-&gt;4)-Mur2Ac(oyl-L-Ala-gamma-D-Glu-L-Lys-D-Ala-D-Ala)](n)-di-trans,octa-cis-undecaprenyl diphosphate + beta-D-GlcNAc-(1-&gt;4)-Mur2Ac(oyl-L-Ala-gamma-D-Glu-L-Lys-D-Ala-D-Ala)-di-trans,octa-cis-undecaprenyl diphosphate = [GlcNAc-(1-&gt;4)-Mur2Ac(oyl-L-Ala-gamma-D-Glu-L-Lys-D-Ala-D-Ala)](n+1)-di-trans,octa-cis-undecaprenyl diphosphate + di-trans,octa-cis-undecaprenyl diphosphate + H(+)</text>
        <dbReference type="Rhea" id="RHEA:23708"/>
        <dbReference type="Rhea" id="RHEA-COMP:9602"/>
        <dbReference type="Rhea" id="RHEA-COMP:9603"/>
        <dbReference type="ChEBI" id="CHEBI:15378"/>
        <dbReference type="ChEBI" id="CHEBI:58405"/>
        <dbReference type="ChEBI" id="CHEBI:60033"/>
        <dbReference type="ChEBI" id="CHEBI:78435"/>
        <dbReference type="EC" id="2.4.99.28"/>
    </reaction>
</comment>
<feature type="domain" description="Glycosyl transferase family 51" evidence="14">
    <location>
        <begin position="56"/>
        <end position="212"/>
    </location>
</feature>
<evidence type="ECO:0000313" key="16">
    <source>
        <dbReference type="EMBL" id="BCM24871.1"/>
    </source>
</evidence>
<feature type="domain" description="Penicillin-binding protein transpeptidase" evidence="13">
    <location>
        <begin position="304"/>
        <end position="524"/>
    </location>
</feature>
<organism evidence="16 17">
    <name type="scientific">Methyloradius palustris</name>
    <dbReference type="NCBI Taxonomy" id="2778876"/>
    <lineage>
        <taxon>Bacteria</taxon>
        <taxon>Pseudomonadati</taxon>
        <taxon>Pseudomonadota</taxon>
        <taxon>Betaproteobacteria</taxon>
        <taxon>Nitrosomonadales</taxon>
        <taxon>Methylophilaceae</taxon>
        <taxon>Methyloradius</taxon>
    </lineage>
</organism>
<keyword evidence="4" id="KW-0121">Carboxypeptidase</keyword>
<evidence type="ECO:0000256" key="12">
    <source>
        <dbReference type="SAM" id="MobiDB-lite"/>
    </source>
</evidence>
<dbReference type="SUPFAM" id="SSF56601">
    <property type="entry name" value="beta-lactamase/transpeptidase-like"/>
    <property type="match status" value="1"/>
</dbReference>
<evidence type="ECO:0000256" key="3">
    <source>
        <dbReference type="ARBA" id="ARBA00007739"/>
    </source>
</evidence>
<dbReference type="GO" id="GO:0009252">
    <property type="term" value="P:peptidoglycan biosynthetic process"/>
    <property type="evidence" value="ECO:0007669"/>
    <property type="project" value="UniProtKB-UniPathway"/>
</dbReference>
<evidence type="ECO:0000256" key="7">
    <source>
        <dbReference type="ARBA" id="ARBA00022679"/>
    </source>
</evidence>
<evidence type="ECO:0000313" key="17">
    <source>
        <dbReference type="Proteomes" id="UP000826722"/>
    </source>
</evidence>
<comment type="similarity">
    <text evidence="3">In the N-terminal section; belongs to the glycosyltransferase 51 family.</text>
</comment>
<evidence type="ECO:0000256" key="4">
    <source>
        <dbReference type="ARBA" id="ARBA00022645"/>
    </source>
</evidence>
<protein>
    <recommendedName>
        <fullName evidence="10">peptidoglycan glycosyltransferase</fullName>
        <ecNumber evidence="10">2.4.99.28</ecNumber>
    </recommendedName>
</protein>
<dbReference type="GO" id="GO:0006508">
    <property type="term" value="P:proteolysis"/>
    <property type="evidence" value="ECO:0007669"/>
    <property type="project" value="UniProtKB-KW"/>
</dbReference>
<evidence type="ECO:0000256" key="2">
    <source>
        <dbReference type="ARBA" id="ARBA00007090"/>
    </source>
</evidence>
<keyword evidence="7" id="KW-0808">Transferase</keyword>
<dbReference type="EMBL" id="AP024110">
    <property type="protein sequence ID" value="BCM24871.1"/>
    <property type="molecule type" value="Genomic_DNA"/>
</dbReference>
<evidence type="ECO:0000256" key="10">
    <source>
        <dbReference type="ARBA" id="ARBA00044770"/>
    </source>
</evidence>
<comment type="similarity">
    <text evidence="2">In the C-terminal section; belongs to the transpeptidase family.</text>
</comment>
<dbReference type="Proteomes" id="UP000826722">
    <property type="component" value="Chromosome"/>
</dbReference>
<dbReference type="InterPro" id="IPR036950">
    <property type="entry name" value="PBP_transglycosylase"/>
</dbReference>
<dbReference type="GO" id="GO:0030288">
    <property type="term" value="C:outer membrane-bounded periplasmic space"/>
    <property type="evidence" value="ECO:0007669"/>
    <property type="project" value="TreeGrafter"/>
</dbReference>
<keyword evidence="9" id="KW-0511">Multifunctional enzyme</keyword>
<dbReference type="AlphaFoldDB" id="A0A8D5GAV3"/>
<reference evidence="16" key="1">
    <citation type="journal article" date="2021" name="Arch. Microbiol.">
        <title>Methyloradius palustris gen. nov., sp. nov., a methanol-oxidizing bacterium isolated from snow.</title>
        <authorList>
            <person name="Miyadera T."/>
            <person name="Kojima H."/>
            <person name="Fukui M."/>
        </authorList>
    </citation>
    <scope>NUCLEOTIDE SEQUENCE</scope>
    <source>
        <strain evidence="16">Zm11</strain>
    </source>
</reference>
<keyword evidence="5" id="KW-0645">Protease</keyword>
<dbReference type="InterPro" id="IPR001460">
    <property type="entry name" value="PCN-bd_Tpept"/>
</dbReference>
<gene>
    <name evidence="16" type="primary">pbpC</name>
    <name evidence="16" type="ORF">ZMTM_11300</name>
</gene>
<dbReference type="InterPro" id="IPR009647">
    <property type="entry name" value="PBP_C"/>
</dbReference>
<dbReference type="Gene3D" id="1.10.3810.10">
    <property type="entry name" value="Biosynthetic peptidoglycan transglycosylase-like"/>
    <property type="match status" value="1"/>
</dbReference>
<dbReference type="PANTHER" id="PTHR32282:SF15">
    <property type="entry name" value="PENICILLIN-BINDING PROTEIN 1C"/>
    <property type="match status" value="1"/>
</dbReference>
<keyword evidence="6" id="KW-0328">Glycosyltransferase</keyword>
<dbReference type="InterPro" id="IPR023346">
    <property type="entry name" value="Lysozyme-like_dom_sf"/>
</dbReference>
<accession>A0A8D5GAV3</accession>
<dbReference type="InterPro" id="IPR012338">
    <property type="entry name" value="Beta-lactam/transpept-like"/>
</dbReference>